<dbReference type="InterPro" id="IPR014105">
    <property type="entry name" value="Carotenoid/retinoid_OxRdtase"/>
</dbReference>
<comment type="cofactor">
    <cofactor evidence="1">
        <name>FAD</name>
        <dbReference type="ChEBI" id="CHEBI:57692"/>
    </cofactor>
</comment>
<comment type="caution">
    <text evidence="11">The sequence shown here is derived from an EMBL/GenBank/DDBJ whole genome shotgun (WGS) entry which is preliminary data.</text>
</comment>
<dbReference type="Gene3D" id="3.50.50.60">
    <property type="entry name" value="FAD/NAD(P)-binding domain"/>
    <property type="match status" value="2"/>
</dbReference>
<gene>
    <name evidence="11" type="ORF">ADN01_13840</name>
</gene>
<evidence type="ECO:0000256" key="8">
    <source>
        <dbReference type="ARBA" id="ARBA00031986"/>
    </source>
</evidence>
<organism evidence="11 12">
    <name type="scientific">Levilinea saccharolytica</name>
    <dbReference type="NCBI Taxonomy" id="229921"/>
    <lineage>
        <taxon>Bacteria</taxon>
        <taxon>Bacillati</taxon>
        <taxon>Chloroflexota</taxon>
        <taxon>Anaerolineae</taxon>
        <taxon>Anaerolineales</taxon>
        <taxon>Anaerolineaceae</taxon>
        <taxon>Levilinea</taxon>
    </lineage>
</organism>
<dbReference type="PANTHER" id="PTHR43734:SF3">
    <property type="entry name" value="B-CAROTENE KETOLASE"/>
    <property type="match status" value="1"/>
</dbReference>
<dbReference type="InterPro" id="IPR008150">
    <property type="entry name" value="Phytoene_DH_bac_CS"/>
</dbReference>
<evidence type="ECO:0000256" key="1">
    <source>
        <dbReference type="ARBA" id="ARBA00001974"/>
    </source>
</evidence>
<evidence type="ECO:0000256" key="2">
    <source>
        <dbReference type="ARBA" id="ARBA00004829"/>
    </source>
</evidence>
<dbReference type="AlphaFoldDB" id="A0A0P6XIR3"/>
<proteinExistence type="inferred from homology"/>
<dbReference type="Proteomes" id="UP000050501">
    <property type="component" value="Unassembled WGS sequence"/>
</dbReference>
<evidence type="ECO:0000313" key="12">
    <source>
        <dbReference type="Proteomes" id="UP000050501"/>
    </source>
</evidence>
<evidence type="ECO:0000256" key="7">
    <source>
        <dbReference type="ARBA" id="ARBA00023002"/>
    </source>
</evidence>
<evidence type="ECO:0000256" key="4">
    <source>
        <dbReference type="ARBA" id="ARBA00022630"/>
    </source>
</evidence>
<sequence length="494" mass="55870">MKKKIIVIGGGFGGLGAACRLAARGHDVEIFEQRDRLGGRGYLYEINGFKFDGGPTVITAPFMFDDIFKAAGKNREDYVQFVPCDPFYRIFDHNGRAFNYNGDHEFTLSQIDQWNPADKEGYTRFIETTKPIFDKGFLELADQPFTHVSDMLKVAPDLVRLQSYRSVYNYVSQFVKDDFLRRVFSFHPLLVGGNPFDTTSIYAMIHYLEREWGVWYALGGTGAIVDALAKLFGELNGKVSLNSEVAEILTEGRKVTGVRLADGSIHRADAVVANSEVANTYMKLIPAAARRRNSDARYRNTRYSMSLFVIYFGTKRQYRHEGKLAHHNIILSERYKGLLEDIFNRKVLADDFSLYLHMPSLTDPSMAPEGCETFYVLSPVPHLDADIDWNQMARPYRDKIMQFLEENYLPDLRANVVAEHYIDPLHFQNTLSSYKGAAFSVQPVLTQSAWFRPHNQSEDFDNLYLVGAGTHPGAGLPGVLSSSIIVENLIEAKG</sequence>
<comment type="similarity">
    <text evidence="3 9">Belongs to the carotenoid/retinoid oxidoreductase family.</text>
</comment>
<keyword evidence="12" id="KW-1185">Reference proteome</keyword>
<dbReference type="InterPro" id="IPR036188">
    <property type="entry name" value="FAD/NAD-bd_sf"/>
</dbReference>
<comment type="pathway">
    <text evidence="2 9">Carotenoid biosynthesis.</text>
</comment>
<evidence type="ECO:0000256" key="3">
    <source>
        <dbReference type="ARBA" id="ARBA00006046"/>
    </source>
</evidence>
<dbReference type="PROSITE" id="PS51257">
    <property type="entry name" value="PROKAR_LIPOPROTEIN"/>
    <property type="match status" value="1"/>
</dbReference>
<evidence type="ECO:0000256" key="5">
    <source>
        <dbReference type="ARBA" id="ARBA00022746"/>
    </source>
</evidence>
<feature type="domain" description="Amine oxidase" evidence="10">
    <location>
        <begin position="13"/>
        <end position="484"/>
    </location>
</feature>
<keyword evidence="7 9" id="KW-0560">Oxidoreductase</keyword>
<dbReference type="InterPro" id="IPR002937">
    <property type="entry name" value="Amino_oxidase"/>
</dbReference>
<evidence type="ECO:0000259" key="10">
    <source>
        <dbReference type="Pfam" id="PF01593"/>
    </source>
</evidence>
<dbReference type="PANTHER" id="PTHR43734">
    <property type="entry name" value="PHYTOENE DESATURASE"/>
    <property type="match status" value="1"/>
</dbReference>
<dbReference type="NCBIfam" id="TIGR02734">
    <property type="entry name" value="crtI_fam"/>
    <property type="match status" value="1"/>
</dbReference>
<evidence type="ECO:0000313" key="11">
    <source>
        <dbReference type="EMBL" id="KPL79760.1"/>
    </source>
</evidence>
<dbReference type="GO" id="GO:0016627">
    <property type="term" value="F:oxidoreductase activity, acting on the CH-CH group of donors"/>
    <property type="evidence" value="ECO:0007669"/>
    <property type="project" value="UniProtKB-ARBA"/>
</dbReference>
<keyword evidence="6" id="KW-0274">FAD</keyword>
<evidence type="ECO:0000256" key="9">
    <source>
        <dbReference type="RuleBase" id="RU362075"/>
    </source>
</evidence>
<dbReference type="OrthoDB" id="9814556at2"/>
<protein>
    <recommendedName>
        <fullName evidence="8">Phytoene dehydrogenase</fullName>
    </recommendedName>
</protein>
<dbReference type="SUPFAM" id="SSF51905">
    <property type="entry name" value="FAD/NAD(P)-binding domain"/>
    <property type="match status" value="1"/>
</dbReference>
<reference evidence="11 12" key="1">
    <citation type="submission" date="2015-07" db="EMBL/GenBank/DDBJ databases">
        <title>Genome sequence of Levilinea saccharolytica DSM 16555.</title>
        <authorList>
            <person name="Hemp J."/>
            <person name="Ward L.M."/>
            <person name="Pace L.A."/>
            <person name="Fischer W.W."/>
        </authorList>
    </citation>
    <scope>NUCLEOTIDE SEQUENCE [LARGE SCALE GENOMIC DNA]</scope>
    <source>
        <strain evidence="11 12">KIBI-1</strain>
    </source>
</reference>
<dbReference type="PROSITE" id="PS00982">
    <property type="entry name" value="PHYTOENE_DH"/>
    <property type="match status" value="1"/>
</dbReference>
<dbReference type="PATRIC" id="fig|229921.5.peg.905"/>
<name>A0A0P6XIR3_9CHLR</name>
<accession>A0A0P6XIR3</accession>
<keyword evidence="5 9" id="KW-0125">Carotenoid biosynthesis</keyword>
<dbReference type="EMBL" id="LGCM01000046">
    <property type="protein sequence ID" value="KPL79760.1"/>
    <property type="molecule type" value="Genomic_DNA"/>
</dbReference>
<keyword evidence="4" id="KW-0285">Flavoprotein</keyword>
<dbReference type="RefSeq" id="WP_062417276.1">
    <property type="nucleotide sequence ID" value="NZ_DF967974.1"/>
</dbReference>
<dbReference type="GO" id="GO:0016117">
    <property type="term" value="P:carotenoid biosynthetic process"/>
    <property type="evidence" value="ECO:0007669"/>
    <property type="project" value="UniProtKB-KW"/>
</dbReference>
<evidence type="ECO:0000256" key="6">
    <source>
        <dbReference type="ARBA" id="ARBA00022827"/>
    </source>
</evidence>
<dbReference type="Pfam" id="PF01593">
    <property type="entry name" value="Amino_oxidase"/>
    <property type="match status" value="1"/>
</dbReference>
<dbReference type="STRING" id="229921.ADN01_13840"/>